<dbReference type="OrthoDB" id="9784936at2"/>
<dbReference type="EMBL" id="ASGY01000017">
    <property type="protein sequence ID" value="KGE69650.1"/>
    <property type="molecule type" value="Genomic_DNA"/>
</dbReference>
<accession>A0A0A1Z5T6</accession>
<dbReference type="RefSeq" id="WP_038842478.1">
    <property type="nucleotide sequence ID" value="NZ_ASGY01000017.1"/>
</dbReference>
<dbReference type="Proteomes" id="UP000030060">
    <property type="component" value="Unassembled WGS sequence"/>
</dbReference>
<dbReference type="AlphaFoldDB" id="A0A0A1Z5T6"/>
<evidence type="ECO:0008006" key="3">
    <source>
        <dbReference type="Google" id="ProtNLM"/>
    </source>
</evidence>
<gene>
    <name evidence="1" type="ORF">K814_0102060</name>
</gene>
<organism evidence="1 2">
    <name type="scientific">Pseudomonas fluorescens LMG 5329</name>
    <dbReference type="NCBI Taxonomy" id="1324332"/>
    <lineage>
        <taxon>Bacteria</taxon>
        <taxon>Pseudomonadati</taxon>
        <taxon>Pseudomonadota</taxon>
        <taxon>Gammaproteobacteria</taxon>
        <taxon>Pseudomonadales</taxon>
        <taxon>Pseudomonadaceae</taxon>
        <taxon>Pseudomonas</taxon>
    </lineage>
</organism>
<name>A0A0A1Z5T6_PSEFL</name>
<evidence type="ECO:0000313" key="1">
    <source>
        <dbReference type="EMBL" id="KGE69650.1"/>
    </source>
</evidence>
<protein>
    <recommendedName>
        <fullName evidence="3">DUF4062 domain-containing protein</fullName>
    </recommendedName>
</protein>
<proteinExistence type="predicted"/>
<sequence length="280" mass="31047">MSYTAEAFNVMIASPGDVASERTIVRDVIYEWNAVNSNARRIVLLPIGWESHSSPEMGASPQAIINKQILGKCDLLIGVFWTRIGTPTDEYASGTVEELEKHIQSGKPAMLYFSSQPVAMDTVDLDQAAAVKKFKTDCKSRGLYESYDSLSDFRTNLYRHLQLKVNEHPLFNNAENSGVGEILESNTSIPKLSGEARILLKEASLDSQGTIIHVDYMEGTDVQTNGKNLIAEKSDRREVAKWEQAIAELTHEGLIVGQGYKGEIYQVTNLGYQIADMIVL</sequence>
<evidence type="ECO:0000313" key="2">
    <source>
        <dbReference type="Proteomes" id="UP000030060"/>
    </source>
</evidence>
<reference evidence="1 2" key="1">
    <citation type="journal article" date="2013" name="Genome Announc.">
        <title>Draft Genome Sequence of Pseudomonas fluorescens LMG 5329, a White Line-Inducing Principle-Producing Bioindicator for the Mushroom Pathogen Pseudomonas tolaasii.</title>
        <authorList>
            <person name="Ghequire M.G."/>
            <person name="Rokni-Zadeh H."/>
            <person name="Zarrineh P."/>
            <person name="De Mot R."/>
        </authorList>
    </citation>
    <scope>NUCLEOTIDE SEQUENCE [LARGE SCALE GENOMIC DNA]</scope>
    <source>
        <strain evidence="1 2">LMG 5329</strain>
    </source>
</reference>
<comment type="caution">
    <text evidence="1">The sequence shown here is derived from an EMBL/GenBank/DDBJ whole genome shotgun (WGS) entry which is preliminary data.</text>
</comment>